<feature type="transmembrane region" description="Helical" evidence="2">
    <location>
        <begin position="112"/>
        <end position="138"/>
    </location>
</feature>
<protein>
    <submittedName>
        <fullName evidence="3">Uncharacterized protein</fullName>
    </submittedName>
</protein>
<accession>A0AAD5PZB4</accession>
<feature type="transmembrane region" description="Helical" evidence="2">
    <location>
        <begin position="74"/>
        <end position="100"/>
    </location>
</feature>
<feature type="compositionally biased region" description="Basic and acidic residues" evidence="1">
    <location>
        <begin position="224"/>
        <end position="238"/>
    </location>
</feature>
<gene>
    <name evidence="3" type="ORF">GHT06_010661</name>
</gene>
<feature type="transmembrane region" description="Helical" evidence="2">
    <location>
        <begin position="46"/>
        <end position="68"/>
    </location>
</feature>
<dbReference type="EMBL" id="WJBH02000002">
    <property type="protein sequence ID" value="KAI9563203.1"/>
    <property type="molecule type" value="Genomic_DNA"/>
</dbReference>
<evidence type="ECO:0000313" key="4">
    <source>
        <dbReference type="Proteomes" id="UP000820818"/>
    </source>
</evidence>
<keyword evidence="2" id="KW-0472">Membrane</keyword>
<organism evidence="3 4">
    <name type="scientific">Daphnia sinensis</name>
    <dbReference type="NCBI Taxonomy" id="1820382"/>
    <lineage>
        <taxon>Eukaryota</taxon>
        <taxon>Metazoa</taxon>
        <taxon>Ecdysozoa</taxon>
        <taxon>Arthropoda</taxon>
        <taxon>Crustacea</taxon>
        <taxon>Branchiopoda</taxon>
        <taxon>Diplostraca</taxon>
        <taxon>Cladocera</taxon>
        <taxon>Anomopoda</taxon>
        <taxon>Daphniidae</taxon>
        <taxon>Daphnia</taxon>
        <taxon>Daphnia similis group</taxon>
    </lineage>
</organism>
<reference evidence="3 4" key="1">
    <citation type="submission" date="2022-05" db="EMBL/GenBank/DDBJ databases">
        <title>A multi-omics perspective on studying reproductive biology in Daphnia sinensis.</title>
        <authorList>
            <person name="Jia J."/>
        </authorList>
    </citation>
    <scope>NUCLEOTIDE SEQUENCE [LARGE SCALE GENOMIC DNA]</scope>
    <source>
        <strain evidence="3 4">WSL</strain>
    </source>
</reference>
<evidence type="ECO:0000256" key="2">
    <source>
        <dbReference type="SAM" id="Phobius"/>
    </source>
</evidence>
<evidence type="ECO:0000256" key="1">
    <source>
        <dbReference type="SAM" id="MobiDB-lite"/>
    </source>
</evidence>
<feature type="transmembrane region" description="Helical" evidence="2">
    <location>
        <begin position="158"/>
        <end position="183"/>
    </location>
</feature>
<keyword evidence="4" id="KW-1185">Reference proteome</keyword>
<dbReference type="Proteomes" id="UP000820818">
    <property type="component" value="Linkage Group LG2"/>
</dbReference>
<comment type="caution">
    <text evidence="3">The sequence shown here is derived from an EMBL/GenBank/DDBJ whole genome shotgun (WGS) entry which is preliminary data.</text>
</comment>
<evidence type="ECO:0000313" key="3">
    <source>
        <dbReference type="EMBL" id="KAI9563203.1"/>
    </source>
</evidence>
<sequence length="238" mass="26966">MMEFPGRIYIRAEDDIHSAEHQAMVKKWLVEFEKISRQSFVFPEKYLRSFGYVFIVIGLLLMIIQITLSSIQHVYIPSLFGSGIWIGLLCFATGISGVYAAEKKSNKNLLDFMVMTTILNIFSAMIVILNTIGLEMYSRLCESGRGKEWIGECGQTTIILQSILVFLNIVLFLLSALCGAFVSRTLDTSFQIRTPPLVIYYSQSPIEEVIQTEEQLTPNTDTTPENKDTEQRGDVHSE</sequence>
<proteinExistence type="predicted"/>
<feature type="compositionally biased region" description="Polar residues" evidence="1">
    <location>
        <begin position="213"/>
        <end position="223"/>
    </location>
</feature>
<keyword evidence="2" id="KW-1133">Transmembrane helix</keyword>
<feature type="region of interest" description="Disordered" evidence="1">
    <location>
        <begin position="213"/>
        <end position="238"/>
    </location>
</feature>
<dbReference type="PANTHER" id="PTHR23320:SF173">
    <property type="entry name" value="MARVEL DOMAIN-CONTAINING PROTEIN-RELATED"/>
    <property type="match status" value="1"/>
</dbReference>
<dbReference type="PANTHER" id="PTHR23320">
    <property type="entry name" value="MEMBRANE-SPANNING 4-DOMAINS SUBFAMILY A MS4A -RELATED"/>
    <property type="match status" value="1"/>
</dbReference>
<dbReference type="InterPro" id="IPR030417">
    <property type="entry name" value="MS4A"/>
</dbReference>
<keyword evidence="2" id="KW-0812">Transmembrane</keyword>
<dbReference type="AlphaFoldDB" id="A0AAD5PZB4"/>
<name>A0AAD5PZB4_9CRUS</name>